<dbReference type="InterPro" id="IPR012836">
    <property type="entry name" value="FlgF"/>
</dbReference>
<evidence type="ECO:0000256" key="2">
    <source>
        <dbReference type="ARBA" id="ARBA00009677"/>
    </source>
</evidence>
<evidence type="ECO:0000313" key="9">
    <source>
        <dbReference type="Proteomes" id="UP000282654"/>
    </source>
</evidence>
<dbReference type="InterPro" id="IPR037925">
    <property type="entry name" value="FlgE/F/G-like"/>
</dbReference>
<dbReference type="Pfam" id="PF00460">
    <property type="entry name" value="Flg_bb_rod"/>
    <property type="match status" value="1"/>
</dbReference>
<keyword evidence="8" id="KW-0969">Cilium</keyword>
<dbReference type="PANTHER" id="PTHR30435">
    <property type="entry name" value="FLAGELLAR PROTEIN"/>
    <property type="match status" value="1"/>
</dbReference>
<dbReference type="PANTHER" id="PTHR30435:SF1">
    <property type="entry name" value="FLAGELLAR HOOK PROTEIN FLGE"/>
    <property type="match status" value="1"/>
</dbReference>
<sequence length="265" mass="28707">MLRSLYAGVTGMRNHQLRMDVVANNIANVNTTAFKAMRASFQDNLYQTLKSTSATGVSNVAPLQVGSGINIASIDTVFIQGALQVTGRALDLAIQGNGFFAVKKSLDSDAVYYTREGSFFLNTEGYLVNSQGYYVLDTSGAPIQITDQVASIQVARDGTISYIMLDGTVNTLPNKIGITYVQNPESLLREGQNLYTVSPNTATPSLGEAGTEGRGTIEAGFLEMSNVDLSLEFTNMIITERGYQANARVITTSDEMLRELIDLKR</sequence>
<keyword evidence="3 4" id="KW-0975">Bacterial flagellum</keyword>
<dbReference type="NCBIfam" id="TIGR02490">
    <property type="entry name" value="flgF"/>
    <property type="match status" value="1"/>
</dbReference>
<dbReference type="GO" id="GO:0005829">
    <property type="term" value="C:cytosol"/>
    <property type="evidence" value="ECO:0007669"/>
    <property type="project" value="TreeGrafter"/>
</dbReference>
<keyword evidence="8" id="KW-0966">Cell projection</keyword>
<accession>A0A3N5AE52</accession>
<dbReference type="Pfam" id="PF06429">
    <property type="entry name" value="Flg_bbr_C"/>
    <property type="match status" value="1"/>
</dbReference>
<dbReference type="EMBL" id="RKRE01000003">
    <property type="protein sequence ID" value="RPF42924.1"/>
    <property type="molecule type" value="Genomic_DNA"/>
</dbReference>
<evidence type="ECO:0000313" key="8">
    <source>
        <dbReference type="EMBL" id="RPF42924.1"/>
    </source>
</evidence>
<comment type="caution">
    <text evidence="8">The sequence shown here is derived from an EMBL/GenBank/DDBJ whole genome shotgun (WGS) entry which is preliminary data.</text>
</comment>
<evidence type="ECO:0000256" key="3">
    <source>
        <dbReference type="ARBA" id="ARBA00023143"/>
    </source>
</evidence>
<dbReference type="InterPro" id="IPR010930">
    <property type="entry name" value="Flg_bb/hook_C_dom"/>
</dbReference>
<feature type="domain" description="Flagellar hook protein FlgE/F/G-like D1" evidence="7">
    <location>
        <begin position="93"/>
        <end position="162"/>
    </location>
</feature>
<dbReference type="AlphaFoldDB" id="A0A3N5AE52"/>
<dbReference type="OrthoDB" id="9804559at2"/>
<evidence type="ECO:0000259" key="6">
    <source>
        <dbReference type="Pfam" id="PF06429"/>
    </source>
</evidence>
<dbReference type="SUPFAM" id="SSF117143">
    <property type="entry name" value="Flagellar hook protein flgE"/>
    <property type="match status" value="1"/>
</dbReference>
<protein>
    <submittedName>
        <fullName evidence="8">Flagellar hook protein FlgE</fullName>
    </submittedName>
</protein>
<dbReference type="GO" id="GO:0071978">
    <property type="term" value="P:bacterial-type flagellum-dependent swarming motility"/>
    <property type="evidence" value="ECO:0007669"/>
    <property type="project" value="TreeGrafter"/>
</dbReference>
<evidence type="ECO:0000256" key="4">
    <source>
        <dbReference type="RuleBase" id="RU362116"/>
    </source>
</evidence>
<proteinExistence type="inferred from homology"/>
<dbReference type="InterPro" id="IPR020013">
    <property type="entry name" value="Flagellar_FlgE/F/G"/>
</dbReference>
<dbReference type="InterPro" id="IPR001444">
    <property type="entry name" value="Flag_bb_rod_N"/>
</dbReference>
<dbReference type="GO" id="GO:0009424">
    <property type="term" value="C:bacterial-type flagellum hook"/>
    <property type="evidence" value="ECO:0007669"/>
    <property type="project" value="TreeGrafter"/>
</dbReference>
<reference evidence="8 9" key="1">
    <citation type="submission" date="2018-11" db="EMBL/GenBank/DDBJ databases">
        <title>Genomic Encyclopedia of Type Strains, Phase IV (KMG-IV): sequencing the most valuable type-strain genomes for metagenomic binning, comparative biology and taxonomic classification.</title>
        <authorList>
            <person name="Goeker M."/>
        </authorList>
    </citation>
    <scope>NUCLEOTIDE SEQUENCE [LARGE SCALE GENOMIC DNA]</scope>
    <source>
        <strain evidence="8 9">DSM 102936</strain>
    </source>
</reference>
<dbReference type="InterPro" id="IPR053967">
    <property type="entry name" value="LlgE_F_G-like_D1"/>
</dbReference>
<comment type="similarity">
    <text evidence="2 4">Belongs to the flagella basal body rod proteins family.</text>
</comment>
<dbReference type="GO" id="GO:0030694">
    <property type="term" value="C:bacterial-type flagellum basal body, rod"/>
    <property type="evidence" value="ECO:0007669"/>
    <property type="project" value="InterPro"/>
</dbReference>
<dbReference type="Pfam" id="PF22692">
    <property type="entry name" value="LlgE_F_G_D1"/>
    <property type="match status" value="1"/>
</dbReference>
<keyword evidence="9" id="KW-1185">Reference proteome</keyword>
<evidence type="ECO:0000259" key="7">
    <source>
        <dbReference type="Pfam" id="PF22692"/>
    </source>
</evidence>
<name>A0A3N5AE52_9THEO</name>
<evidence type="ECO:0000256" key="1">
    <source>
        <dbReference type="ARBA" id="ARBA00004117"/>
    </source>
</evidence>
<dbReference type="NCBIfam" id="TIGR03506">
    <property type="entry name" value="FlgEFG_subfam"/>
    <property type="match status" value="2"/>
</dbReference>
<dbReference type="RefSeq" id="WP_123931646.1">
    <property type="nucleotide sequence ID" value="NZ_RKRE01000003.1"/>
</dbReference>
<organism evidence="8 9">
    <name type="scientific">Thermodesulfitimonas autotrophica</name>
    <dbReference type="NCBI Taxonomy" id="1894989"/>
    <lineage>
        <taxon>Bacteria</taxon>
        <taxon>Bacillati</taxon>
        <taxon>Bacillota</taxon>
        <taxon>Clostridia</taxon>
        <taxon>Thermoanaerobacterales</taxon>
        <taxon>Thermoanaerobacteraceae</taxon>
        <taxon>Thermodesulfitimonas</taxon>
    </lineage>
</organism>
<keyword evidence="8" id="KW-0282">Flagellum</keyword>
<dbReference type="Proteomes" id="UP000282654">
    <property type="component" value="Unassembled WGS sequence"/>
</dbReference>
<gene>
    <name evidence="8" type="ORF">EDD75_2039</name>
</gene>
<comment type="subcellular location">
    <subcellularLocation>
        <location evidence="1 4">Bacterial flagellum basal body</location>
    </subcellularLocation>
</comment>
<evidence type="ECO:0000259" key="5">
    <source>
        <dbReference type="Pfam" id="PF00460"/>
    </source>
</evidence>
<feature type="domain" description="Flagellar basal-body/hook protein C-terminal" evidence="6">
    <location>
        <begin position="219"/>
        <end position="263"/>
    </location>
</feature>
<feature type="domain" description="Flagellar basal body rod protein N-terminal" evidence="5">
    <location>
        <begin position="5"/>
        <end position="35"/>
    </location>
</feature>